<dbReference type="HOGENOM" id="CLU_2552783_0_0_7"/>
<keyword evidence="2" id="KW-1185">Reference proteome</keyword>
<protein>
    <submittedName>
        <fullName evidence="1">Uncharacterized protein</fullName>
    </submittedName>
</protein>
<reference evidence="2" key="1">
    <citation type="submission" date="2012-06" db="EMBL/GenBank/DDBJ databases">
        <title>Complete sequence of chromosome of Desulfomonile tiedjei DSM 6799.</title>
        <authorList>
            <person name="Lucas S."/>
            <person name="Copeland A."/>
            <person name="Lapidus A."/>
            <person name="Glavina del Rio T."/>
            <person name="Dalin E."/>
            <person name="Tice H."/>
            <person name="Bruce D."/>
            <person name="Goodwin L."/>
            <person name="Pitluck S."/>
            <person name="Peters L."/>
            <person name="Ovchinnikova G."/>
            <person name="Zeytun A."/>
            <person name="Lu M."/>
            <person name="Kyrpides N."/>
            <person name="Mavromatis K."/>
            <person name="Ivanova N."/>
            <person name="Brettin T."/>
            <person name="Detter J.C."/>
            <person name="Han C."/>
            <person name="Larimer F."/>
            <person name="Land M."/>
            <person name="Hauser L."/>
            <person name="Markowitz V."/>
            <person name="Cheng J.-F."/>
            <person name="Hugenholtz P."/>
            <person name="Woyke T."/>
            <person name="Wu D."/>
            <person name="Spring S."/>
            <person name="Schroeder M."/>
            <person name="Brambilla E."/>
            <person name="Klenk H.-P."/>
            <person name="Eisen J.A."/>
        </authorList>
    </citation>
    <scope>NUCLEOTIDE SEQUENCE [LARGE SCALE GENOMIC DNA]</scope>
    <source>
        <strain evidence="2">ATCC 49306 / DSM 6799 / DCB-1</strain>
    </source>
</reference>
<dbReference type="Proteomes" id="UP000006055">
    <property type="component" value="Chromosome"/>
</dbReference>
<accession>I4C5E5</accession>
<sequence length="83" mass="8969">MIKHFLVAGIIVVSLVVMAIFVSGTVQARDVADEGLARPHINCCLQDGQCLKTRKDNCALKKGIVVQDCSECPGVWGQGKKEK</sequence>
<gene>
    <name evidence="1" type="ordered locus">Desti_2085</name>
</gene>
<dbReference type="KEGG" id="dti:Desti_2085"/>
<dbReference type="AlphaFoldDB" id="I4C5E5"/>
<dbReference type="RefSeq" id="WP_014809930.1">
    <property type="nucleotide sequence ID" value="NC_018025.1"/>
</dbReference>
<name>I4C5E5_DESTA</name>
<organism evidence="1 2">
    <name type="scientific">Desulfomonile tiedjei (strain ATCC 49306 / DSM 6799 / DCB-1)</name>
    <dbReference type="NCBI Taxonomy" id="706587"/>
    <lineage>
        <taxon>Bacteria</taxon>
        <taxon>Pseudomonadati</taxon>
        <taxon>Thermodesulfobacteriota</taxon>
        <taxon>Desulfomonilia</taxon>
        <taxon>Desulfomonilales</taxon>
        <taxon>Desulfomonilaceae</taxon>
        <taxon>Desulfomonile</taxon>
    </lineage>
</organism>
<proteinExistence type="predicted"/>
<dbReference type="EMBL" id="CP003360">
    <property type="protein sequence ID" value="AFM24786.1"/>
    <property type="molecule type" value="Genomic_DNA"/>
</dbReference>
<evidence type="ECO:0000313" key="1">
    <source>
        <dbReference type="EMBL" id="AFM24786.1"/>
    </source>
</evidence>
<evidence type="ECO:0000313" key="2">
    <source>
        <dbReference type="Proteomes" id="UP000006055"/>
    </source>
</evidence>